<comment type="caution">
    <text evidence="1">The sequence shown here is derived from an EMBL/GenBank/DDBJ whole genome shotgun (WGS) entry which is preliminary data.</text>
</comment>
<protein>
    <submittedName>
        <fullName evidence="1">15201_t:CDS:1</fullName>
    </submittedName>
</protein>
<sequence length="179" mass="19843">MPGWARVFDRVSPSKKARVKFAPEVPNALLSGWPRVENRPNGNPIHGLRQFLPNLLSISHPQQDRTYTPNFTSELPILSDPNPLPLNTLRGTRTIPNNKHKKTQLQTNSPAHQASLRRSFVPFILKSQFEKVGFAHTPIAAGLMCPIQIFPFSTPGIRTPTKVLPVHGSKVTAPCDSGF</sequence>
<dbReference type="Proteomes" id="UP000789342">
    <property type="component" value="Unassembled WGS sequence"/>
</dbReference>
<reference evidence="1" key="1">
    <citation type="submission" date="2021-06" db="EMBL/GenBank/DDBJ databases">
        <authorList>
            <person name="Kallberg Y."/>
            <person name="Tangrot J."/>
            <person name="Rosling A."/>
        </authorList>
    </citation>
    <scope>NUCLEOTIDE SEQUENCE</scope>
    <source>
        <strain evidence="1">CL551</strain>
    </source>
</reference>
<evidence type="ECO:0000313" key="2">
    <source>
        <dbReference type="Proteomes" id="UP000789342"/>
    </source>
</evidence>
<accession>A0A9N9G0D4</accession>
<name>A0A9N9G0D4_9GLOM</name>
<dbReference type="EMBL" id="CAJVPV010004293">
    <property type="protein sequence ID" value="CAG8570390.1"/>
    <property type="molecule type" value="Genomic_DNA"/>
</dbReference>
<organism evidence="1 2">
    <name type="scientific">Acaulospora morrowiae</name>
    <dbReference type="NCBI Taxonomy" id="94023"/>
    <lineage>
        <taxon>Eukaryota</taxon>
        <taxon>Fungi</taxon>
        <taxon>Fungi incertae sedis</taxon>
        <taxon>Mucoromycota</taxon>
        <taxon>Glomeromycotina</taxon>
        <taxon>Glomeromycetes</taxon>
        <taxon>Diversisporales</taxon>
        <taxon>Acaulosporaceae</taxon>
        <taxon>Acaulospora</taxon>
    </lineage>
</organism>
<proteinExistence type="predicted"/>
<gene>
    <name evidence="1" type="ORF">AMORRO_LOCUS6439</name>
</gene>
<keyword evidence="2" id="KW-1185">Reference proteome</keyword>
<evidence type="ECO:0000313" key="1">
    <source>
        <dbReference type="EMBL" id="CAG8570390.1"/>
    </source>
</evidence>
<dbReference type="AlphaFoldDB" id="A0A9N9G0D4"/>